<dbReference type="InterPro" id="IPR000195">
    <property type="entry name" value="Rab-GAP-TBC_dom"/>
</dbReference>
<keyword evidence="1" id="KW-0343">GTPase activation</keyword>
<dbReference type="VEuPathDB" id="FungiDB:jhhlp_004413"/>
<feature type="compositionally biased region" description="Basic and acidic residues" evidence="4">
    <location>
        <begin position="140"/>
        <end position="152"/>
    </location>
</feature>
<feature type="compositionally biased region" description="Basic and acidic residues" evidence="4">
    <location>
        <begin position="227"/>
        <end position="236"/>
    </location>
</feature>
<evidence type="ECO:0000313" key="7">
    <source>
        <dbReference type="Proteomes" id="UP000233524"/>
    </source>
</evidence>
<evidence type="ECO:0000256" key="3">
    <source>
        <dbReference type="SAM" id="Coils"/>
    </source>
</evidence>
<feature type="compositionally biased region" description="Gly residues" evidence="4">
    <location>
        <begin position="1"/>
        <end position="11"/>
    </location>
</feature>
<feature type="compositionally biased region" description="Low complexity" evidence="4">
    <location>
        <begin position="1059"/>
        <end position="1070"/>
    </location>
</feature>
<gene>
    <name evidence="6" type="ORF">jhhlp_004413</name>
</gene>
<feature type="region of interest" description="Disordered" evidence="4">
    <location>
        <begin position="123"/>
        <end position="183"/>
    </location>
</feature>
<feature type="compositionally biased region" description="Low complexity" evidence="4">
    <location>
        <begin position="654"/>
        <end position="677"/>
    </location>
</feature>
<dbReference type="PANTHER" id="PTHR47219:SF9">
    <property type="entry name" value="GTPASE ACTIVATING PROTEIN AND CENTROSOME-ASSOCIATED, ISOFORM B"/>
    <property type="match status" value="1"/>
</dbReference>
<feature type="region of interest" description="Disordered" evidence="4">
    <location>
        <begin position="1"/>
        <end position="72"/>
    </location>
</feature>
<feature type="compositionally biased region" description="Low complexity" evidence="4">
    <location>
        <begin position="932"/>
        <end position="941"/>
    </location>
</feature>
<dbReference type="Proteomes" id="UP000233524">
    <property type="component" value="Unassembled WGS sequence"/>
</dbReference>
<feature type="region of interest" description="Disordered" evidence="4">
    <location>
        <begin position="213"/>
        <end position="247"/>
    </location>
</feature>
<dbReference type="InterPro" id="IPR050302">
    <property type="entry name" value="Rab_GAP_TBC_domain"/>
</dbReference>
<dbReference type="SMART" id="SM00164">
    <property type="entry name" value="TBC"/>
    <property type="match status" value="1"/>
</dbReference>
<dbReference type="GO" id="GO:0005096">
    <property type="term" value="F:GTPase activator activity"/>
    <property type="evidence" value="ECO:0007669"/>
    <property type="project" value="UniProtKB-KW"/>
</dbReference>
<feature type="compositionally biased region" description="Low complexity" evidence="4">
    <location>
        <begin position="608"/>
        <end position="617"/>
    </location>
</feature>
<dbReference type="GO" id="GO:0031267">
    <property type="term" value="F:small GTPase binding"/>
    <property type="evidence" value="ECO:0007669"/>
    <property type="project" value="TreeGrafter"/>
</dbReference>
<dbReference type="STRING" id="41688.A0A2N3NBP2"/>
<proteinExistence type="predicted"/>
<feature type="compositionally biased region" description="Low complexity" evidence="4">
    <location>
        <begin position="954"/>
        <end position="968"/>
    </location>
</feature>
<feature type="compositionally biased region" description="Polar residues" evidence="4">
    <location>
        <begin position="943"/>
        <end position="953"/>
    </location>
</feature>
<dbReference type="PANTHER" id="PTHR47219">
    <property type="entry name" value="RAB GTPASE-ACTIVATING PROTEIN 1-LIKE"/>
    <property type="match status" value="1"/>
</dbReference>
<protein>
    <recommendedName>
        <fullName evidence="5">Rab-GAP TBC domain-containing protein</fullName>
    </recommendedName>
</protein>
<dbReference type="Gene3D" id="1.10.472.80">
    <property type="entry name" value="Ypt/Rab-GAP domain of gyp1p, domain 3"/>
    <property type="match status" value="1"/>
</dbReference>
<evidence type="ECO:0000256" key="2">
    <source>
        <dbReference type="ARBA" id="ARBA00023054"/>
    </source>
</evidence>
<sequence>MESFLLGGGGTNWQSPAQDEPVQQYQQYQRFSDDNVPTTPTKSNASESSSAVVPAATENKSNHSYSIAQSDVTHDSMVTVPLSGPPSLAIDTNIPVPVGPSWLGRNVETIEPVQQGVGAGAVAEQIDRNSVPNTDDAQDDTPKQRDVGRSLETELQESDENDAVDQNLNTPTPSTPTREASVNWDELQRTENEQPKDEQTETSANLLRARLEQENAKVESPIQTQHTRAEPTERESTPSQSHPPSISQLKQMVNGPTPQALRYSMLPPPPMTDLEFYAALVKDYQQTAERLPTLLTNKIRKGIPPPLRGVVWQSISGARDAALEERYDRLCGESSPVETIFSKELARSFPGVDMFREPGGDGQRMLGQVLKCFSMYDCDIGYCQGLAFLVGPLLMHMPDKAAFCVLVRLMERYDLRSCFQPDFTGLHLRIYQFRELLRHNLPTVSTHLDDLQVDPSYVSQWFLSFFAVTCPLPMLFRIYDILLAEGATETFMRVALSLMRRNEAKILACTRSEEVLQLLLSRGIWDSYHYNADEFVHDVISLSGQVEPDRLLYLETTYKQESSSTATTSESRGSAHVGDTTGANVAARRAASEDIVNAAASRFLGRGSSVTSPSSASKPANLSPGLGAPSTPVTMLRRSTSKQSLASTLNSMEASSASVVSSTSTKATSVSSQSSHSVKGDRSSTDIIANGSGETITTAAANIVVTSTPAATVNRSGSSAGSNGTEKPRYNSSSKTSNEKYLNDQIEDLLTVLSELQRNQALLASQLKQEQAERAEDKEVVRVLVNRLRAGADSSEAGDELAAVEQRFGIQEGQDGLSPLPSKMQLYEELTEAKEKLTAAVTESQQYSRRIYELDQELAGLKQTVRESHAHVRTLHQDKQRLEKQVHTMRTRASAMSNDSAGGARGRDTGSGGDARMSMLGNGLREFKLGRSGSPPSGPSGYSKRTSSLAPSLNGNSNGSNNNSNSNNEDTLLRELVQAKTAEAIAKEEAEDARRKLDAFKRAYGIAVGENPPPPGAAASAVASAAAASAAQAAQSAGQAAMGILGRFTAGNAAEAGNKPAAPVANANGNANGGGFWGWRR</sequence>
<dbReference type="AlphaFoldDB" id="A0A2N3NBP2"/>
<dbReference type="Gene3D" id="1.10.10.750">
    <property type="entry name" value="Ypt/Rab-GAP domain of gyp1p, domain 1"/>
    <property type="match status" value="1"/>
</dbReference>
<feature type="compositionally biased region" description="Acidic residues" evidence="4">
    <location>
        <begin position="154"/>
        <end position="163"/>
    </location>
</feature>
<keyword evidence="2 3" id="KW-0175">Coiled coil</keyword>
<dbReference type="InParanoid" id="A0A2N3NBP2"/>
<dbReference type="Pfam" id="PF00566">
    <property type="entry name" value="RabGAP-TBC"/>
    <property type="match status" value="1"/>
</dbReference>
<feature type="domain" description="Rab-GAP TBC" evidence="5">
    <location>
        <begin position="302"/>
        <end position="486"/>
    </location>
</feature>
<feature type="region of interest" description="Disordered" evidence="4">
    <location>
        <begin position="605"/>
        <end position="686"/>
    </location>
</feature>
<dbReference type="OrthoDB" id="159449at2759"/>
<evidence type="ECO:0000256" key="4">
    <source>
        <dbReference type="SAM" id="MobiDB-lite"/>
    </source>
</evidence>
<feature type="compositionally biased region" description="Gly residues" evidence="4">
    <location>
        <begin position="1071"/>
        <end position="1081"/>
    </location>
</feature>
<feature type="compositionally biased region" description="Polar residues" evidence="4">
    <location>
        <begin position="164"/>
        <end position="180"/>
    </location>
</feature>
<dbReference type="Gene3D" id="1.10.8.270">
    <property type="entry name" value="putative rabgap domain of human tbc1 domain family member 14 like domains"/>
    <property type="match status" value="1"/>
</dbReference>
<evidence type="ECO:0000256" key="1">
    <source>
        <dbReference type="ARBA" id="ARBA00022468"/>
    </source>
</evidence>
<feature type="region of interest" description="Disordered" evidence="4">
    <location>
        <begin position="1059"/>
        <end position="1081"/>
    </location>
</feature>
<name>A0A2N3NBP2_9PEZI</name>
<dbReference type="InterPro" id="IPR035969">
    <property type="entry name" value="Rab-GAP_TBC_sf"/>
</dbReference>
<feature type="compositionally biased region" description="Basic and acidic residues" evidence="4">
    <location>
        <begin position="872"/>
        <end position="886"/>
    </location>
</feature>
<feature type="compositionally biased region" description="Low complexity" evidence="4">
    <location>
        <begin position="43"/>
        <end position="56"/>
    </location>
</feature>
<accession>A0A2N3NBP2</accession>
<feature type="compositionally biased region" description="Polar residues" evidence="4">
    <location>
        <begin position="631"/>
        <end position="653"/>
    </location>
</feature>
<feature type="compositionally biased region" description="Polar residues" evidence="4">
    <location>
        <begin position="711"/>
        <end position="736"/>
    </location>
</feature>
<dbReference type="PROSITE" id="PS50086">
    <property type="entry name" value="TBC_RABGAP"/>
    <property type="match status" value="1"/>
</dbReference>
<evidence type="ECO:0000313" key="6">
    <source>
        <dbReference type="EMBL" id="PKS09792.1"/>
    </source>
</evidence>
<feature type="region of interest" description="Disordered" evidence="4">
    <location>
        <begin position="711"/>
        <end position="739"/>
    </location>
</feature>
<feature type="coiled-coil region" evidence="3">
    <location>
        <begin position="976"/>
        <end position="1003"/>
    </location>
</feature>
<feature type="compositionally biased region" description="Polar residues" evidence="4">
    <location>
        <begin position="58"/>
        <end position="71"/>
    </location>
</feature>
<dbReference type="EMBL" id="NLAX01000010">
    <property type="protein sequence ID" value="PKS09792.1"/>
    <property type="molecule type" value="Genomic_DNA"/>
</dbReference>
<dbReference type="SUPFAM" id="SSF47923">
    <property type="entry name" value="Ypt/Rab-GAP domain of gyp1p"/>
    <property type="match status" value="2"/>
</dbReference>
<dbReference type="FunFam" id="1.10.472.80:FF:000027">
    <property type="entry name" value="GTPase activating protein (Evi5)"/>
    <property type="match status" value="1"/>
</dbReference>
<feature type="compositionally biased region" description="Polar residues" evidence="4">
    <location>
        <begin position="237"/>
        <end position="247"/>
    </location>
</feature>
<reference evidence="6 7" key="1">
    <citation type="journal article" date="2017" name="G3 (Bethesda)">
        <title>First Draft Genome Sequence of the Pathogenic Fungus Lomentospora prolificans (Formerly Scedosporium prolificans).</title>
        <authorList>
            <person name="Luo R."/>
            <person name="Zimin A."/>
            <person name="Workman R."/>
            <person name="Fan Y."/>
            <person name="Pertea G."/>
            <person name="Grossman N."/>
            <person name="Wear M.P."/>
            <person name="Jia B."/>
            <person name="Miller H."/>
            <person name="Casadevall A."/>
            <person name="Timp W."/>
            <person name="Zhang S.X."/>
            <person name="Salzberg S.L."/>
        </authorList>
    </citation>
    <scope>NUCLEOTIDE SEQUENCE [LARGE SCALE GENOMIC DNA]</scope>
    <source>
        <strain evidence="6 7">JHH-5317</strain>
    </source>
</reference>
<evidence type="ECO:0000259" key="5">
    <source>
        <dbReference type="PROSITE" id="PS50086"/>
    </source>
</evidence>
<dbReference type="FunFam" id="1.10.10.750:FF:000003">
    <property type="entry name" value="GTPase activating protein (Evi5)"/>
    <property type="match status" value="1"/>
</dbReference>
<comment type="caution">
    <text evidence="6">The sequence shown here is derived from an EMBL/GenBank/DDBJ whole genome shotgun (WGS) entry which is preliminary data.</text>
</comment>
<organism evidence="6 7">
    <name type="scientific">Lomentospora prolificans</name>
    <dbReference type="NCBI Taxonomy" id="41688"/>
    <lineage>
        <taxon>Eukaryota</taxon>
        <taxon>Fungi</taxon>
        <taxon>Dikarya</taxon>
        <taxon>Ascomycota</taxon>
        <taxon>Pezizomycotina</taxon>
        <taxon>Sordariomycetes</taxon>
        <taxon>Hypocreomycetidae</taxon>
        <taxon>Microascales</taxon>
        <taxon>Microascaceae</taxon>
        <taxon>Lomentospora</taxon>
    </lineage>
</organism>
<keyword evidence="7" id="KW-1185">Reference proteome</keyword>
<dbReference type="FunFam" id="1.10.8.270:FF:000001">
    <property type="entry name" value="TBC1 domain family member 1"/>
    <property type="match status" value="1"/>
</dbReference>
<feature type="region of interest" description="Disordered" evidence="4">
    <location>
        <begin position="872"/>
        <end position="968"/>
    </location>
</feature>